<reference evidence="2 3" key="1">
    <citation type="journal article" date="2018" name="Gigascience">
        <title>Genomes of trombidid mites reveal novel predicted allergens and laterally-transferred genes associated with secondary metabolism.</title>
        <authorList>
            <person name="Dong X."/>
            <person name="Chaisiri K."/>
            <person name="Xia D."/>
            <person name="Armstrong S.D."/>
            <person name="Fang Y."/>
            <person name="Donnelly M.J."/>
            <person name="Kadowaki T."/>
            <person name="McGarry J.W."/>
            <person name="Darby A.C."/>
            <person name="Makepeace B.L."/>
        </authorList>
    </citation>
    <scope>NUCLEOTIDE SEQUENCE [LARGE SCALE GENOMIC DNA]</scope>
    <source>
        <strain evidence="2">UoL-UT</strain>
    </source>
</reference>
<feature type="region of interest" description="Disordered" evidence="1">
    <location>
        <begin position="51"/>
        <end position="70"/>
    </location>
</feature>
<dbReference type="STRING" id="299467.A0A443SBM6"/>
<dbReference type="EMBL" id="NCKV01004279">
    <property type="protein sequence ID" value="RWS24907.1"/>
    <property type="molecule type" value="Genomic_DNA"/>
</dbReference>
<feature type="compositionally biased region" description="Polar residues" evidence="1">
    <location>
        <begin position="18"/>
        <end position="28"/>
    </location>
</feature>
<proteinExistence type="predicted"/>
<dbReference type="OrthoDB" id="5399138at2759"/>
<accession>A0A443SBM6</accession>
<feature type="compositionally biased region" description="Low complexity" evidence="1">
    <location>
        <begin position="29"/>
        <end position="46"/>
    </location>
</feature>
<evidence type="ECO:0000256" key="1">
    <source>
        <dbReference type="SAM" id="MobiDB-lite"/>
    </source>
</evidence>
<dbReference type="VEuPathDB" id="VectorBase:LDEU007133"/>
<dbReference type="GO" id="GO:0003677">
    <property type="term" value="F:DNA binding"/>
    <property type="evidence" value="ECO:0007669"/>
    <property type="project" value="UniProtKB-KW"/>
</dbReference>
<dbReference type="Proteomes" id="UP000288716">
    <property type="component" value="Unassembled WGS sequence"/>
</dbReference>
<evidence type="ECO:0000313" key="3">
    <source>
        <dbReference type="Proteomes" id="UP000288716"/>
    </source>
</evidence>
<gene>
    <name evidence="2" type="ORF">B4U80_02404</name>
</gene>
<protein>
    <submittedName>
        <fullName evidence="2">Homeobox protein caupolican-like protein</fullName>
    </submittedName>
</protein>
<feature type="region of interest" description="Disordered" evidence="1">
    <location>
        <begin position="18"/>
        <end position="46"/>
    </location>
</feature>
<organism evidence="2 3">
    <name type="scientific">Leptotrombidium deliense</name>
    <dbReference type="NCBI Taxonomy" id="299467"/>
    <lineage>
        <taxon>Eukaryota</taxon>
        <taxon>Metazoa</taxon>
        <taxon>Ecdysozoa</taxon>
        <taxon>Arthropoda</taxon>
        <taxon>Chelicerata</taxon>
        <taxon>Arachnida</taxon>
        <taxon>Acari</taxon>
        <taxon>Acariformes</taxon>
        <taxon>Trombidiformes</taxon>
        <taxon>Prostigmata</taxon>
        <taxon>Anystina</taxon>
        <taxon>Parasitengona</taxon>
        <taxon>Trombiculoidea</taxon>
        <taxon>Trombiculidae</taxon>
        <taxon>Leptotrombidium</taxon>
    </lineage>
</organism>
<dbReference type="AlphaFoldDB" id="A0A443SBM6"/>
<keyword evidence="3" id="KW-1185">Reference proteome</keyword>
<evidence type="ECO:0000313" key="2">
    <source>
        <dbReference type="EMBL" id="RWS24907.1"/>
    </source>
</evidence>
<keyword evidence="2" id="KW-0371">Homeobox</keyword>
<comment type="caution">
    <text evidence="2">The sequence shown here is derived from an EMBL/GenBank/DDBJ whole genome shotgun (WGS) entry which is preliminary data.</text>
</comment>
<keyword evidence="2" id="KW-0238">DNA-binding</keyword>
<sequence>MSLLGTGRVKHVALIANSSSSGQQVGNTSPSASASPGPGVVASALSSSNSVLPASEPAKKPPSAIPPSGQPCCESGRPVLTDPISGQTVCSCQYDSQLLNYQRLAASTALPLGMYNPAAAAAVYGAAAAASEQSFLPTLTPEQLQSAFYSPTGNGFDLKENLEAWRNLPYAAAASMYYPYDGAALTAYPFANGSVSRFSLYSTHYLCPT</sequence>
<name>A0A443SBM6_9ACAR</name>